<dbReference type="InterPro" id="IPR000719">
    <property type="entry name" value="Prot_kinase_dom"/>
</dbReference>
<dbReference type="PANTHER" id="PTHR45138">
    <property type="entry name" value="REGULATORY COMPONENTS OF SENSORY TRANSDUCTION SYSTEM"/>
    <property type="match status" value="1"/>
</dbReference>
<comment type="subcellular location">
    <subcellularLocation>
        <location evidence="1">Membrane</location>
        <topology evidence="1">Single-pass membrane protein</topology>
    </subcellularLocation>
</comment>
<feature type="compositionally biased region" description="Gly residues" evidence="5">
    <location>
        <begin position="1148"/>
        <end position="1159"/>
    </location>
</feature>
<keyword evidence="8" id="KW-0808">Transferase</keyword>
<feature type="binding site" evidence="4">
    <location>
        <position position="65"/>
    </location>
    <ligand>
        <name>ATP</name>
        <dbReference type="ChEBI" id="CHEBI:30616"/>
    </ligand>
</feature>
<dbReference type="InterPro" id="IPR043128">
    <property type="entry name" value="Rev_trsase/Diguanyl_cyclase"/>
</dbReference>
<dbReference type="PROSITE" id="PS50887">
    <property type="entry name" value="GGDEF"/>
    <property type="match status" value="1"/>
</dbReference>
<feature type="region of interest" description="Disordered" evidence="5">
    <location>
        <begin position="65"/>
        <end position="86"/>
    </location>
</feature>
<dbReference type="InterPro" id="IPR027417">
    <property type="entry name" value="P-loop_NTPase"/>
</dbReference>
<evidence type="ECO:0000256" key="4">
    <source>
        <dbReference type="PROSITE-ProRule" id="PRU10141"/>
    </source>
</evidence>
<dbReference type="Pfam" id="PF00069">
    <property type="entry name" value="Pkinase"/>
    <property type="match status" value="1"/>
</dbReference>
<feature type="compositionally biased region" description="Low complexity" evidence="5">
    <location>
        <begin position="228"/>
        <end position="237"/>
    </location>
</feature>
<dbReference type="EC" id="2.7.7.65" evidence="8"/>
<dbReference type="InterPro" id="IPR017441">
    <property type="entry name" value="Protein_kinase_ATP_BS"/>
</dbReference>
<evidence type="ECO:0000256" key="2">
    <source>
        <dbReference type="ARBA" id="ARBA00022741"/>
    </source>
</evidence>
<dbReference type="Gene3D" id="3.30.450.40">
    <property type="match status" value="2"/>
</dbReference>
<dbReference type="CDD" id="cd01949">
    <property type="entry name" value="GGDEF"/>
    <property type="match status" value="1"/>
</dbReference>
<dbReference type="InterPro" id="IPR000160">
    <property type="entry name" value="GGDEF_dom"/>
</dbReference>
<dbReference type="InterPro" id="IPR008271">
    <property type="entry name" value="Ser/Thr_kinase_AS"/>
</dbReference>
<protein>
    <submittedName>
        <fullName evidence="8">Diguanylate cyclase</fullName>
        <ecNumber evidence="8">2.7.7.65</ecNumber>
    </submittedName>
</protein>
<dbReference type="Pfam" id="PF00990">
    <property type="entry name" value="GGDEF"/>
    <property type="match status" value="1"/>
</dbReference>
<dbReference type="EMBL" id="JBFNQN010000011">
    <property type="protein sequence ID" value="MEW9266327.1"/>
    <property type="molecule type" value="Genomic_DNA"/>
</dbReference>
<dbReference type="Gene3D" id="3.30.70.270">
    <property type="match status" value="1"/>
</dbReference>
<feature type="region of interest" description="Disordered" evidence="5">
    <location>
        <begin position="218"/>
        <end position="259"/>
    </location>
</feature>
<dbReference type="SMART" id="SM00220">
    <property type="entry name" value="S_TKc"/>
    <property type="match status" value="1"/>
</dbReference>
<keyword evidence="3 4" id="KW-0067">ATP-binding</keyword>
<dbReference type="InterPro" id="IPR041664">
    <property type="entry name" value="AAA_16"/>
</dbReference>
<dbReference type="PANTHER" id="PTHR45138:SF9">
    <property type="entry name" value="DIGUANYLATE CYCLASE DGCM-RELATED"/>
    <property type="match status" value="1"/>
</dbReference>
<feature type="region of interest" description="Disordered" evidence="5">
    <location>
        <begin position="1"/>
        <end position="35"/>
    </location>
</feature>
<feature type="domain" description="GGDEF" evidence="7">
    <location>
        <begin position="1768"/>
        <end position="1904"/>
    </location>
</feature>
<proteinExistence type="predicted"/>
<dbReference type="SUPFAM" id="SSF55073">
    <property type="entry name" value="Nucleotide cyclase"/>
    <property type="match status" value="1"/>
</dbReference>
<dbReference type="RefSeq" id="WP_367639455.1">
    <property type="nucleotide sequence ID" value="NZ_JBFNQN010000011.1"/>
</dbReference>
<gene>
    <name evidence="8" type="ORF">AB1207_16365</name>
</gene>
<evidence type="ECO:0000256" key="5">
    <source>
        <dbReference type="SAM" id="MobiDB-lite"/>
    </source>
</evidence>
<evidence type="ECO:0000259" key="6">
    <source>
        <dbReference type="PROSITE" id="PS50011"/>
    </source>
</evidence>
<evidence type="ECO:0000313" key="8">
    <source>
        <dbReference type="EMBL" id="MEW9266327.1"/>
    </source>
</evidence>
<feature type="compositionally biased region" description="Low complexity" evidence="5">
    <location>
        <begin position="250"/>
        <end position="259"/>
    </location>
</feature>
<dbReference type="GO" id="GO:0052621">
    <property type="term" value="F:diguanylate cyclase activity"/>
    <property type="evidence" value="ECO:0007669"/>
    <property type="project" value="UniProtKB-EC"/>
</dbReference>
<dbReference type="InterPro" id="IPR029787">
    <property type="entry name" value="Nucleotide_cyclase"/>
</dbReference>
<feature type="region of interest" description="Disordered" evidence="5">
    <location>
        <begin position="1141"/>
        <end position="1163"/>
    </location>
</feature>
<evidence type="ECO:0000256" key="1">
    <source>
        <dbReference type="ARBA" id="ARBA00004167"/>
    </source>
</evidence>
<dbReference type="Pfam" id="PF13185">
    <property type="entry name" value="GAF_2"/>
    <property type="match status" value="1"/>
</dbReference>
<dbReference type="PROSITE" id="PS50011">
    <property type="entry name" value="PROTEIN_KINASE_DOM"/>
    <property type="match status" value="1"/>
</dbReference>
<comment type="caution">
    <text evidence="8">The sequence shown here is derived from an EMBL/GenBank/DDBJ whole genome shotgun (WGS) entry which is preliminary data.</text>
</comment>
<organism evidence="8 9">
    <name type="scientific">Kineococcus endophyticus</name>
    <dbReference type="NCBI Taxonomy" id="1181883"/>
    <lineage>
        <taxon>Bacteria</taxon>
        <taxon>Bacillati</taxon>
        <taxon>Actinomycetota</taxon>
        <taxon>Actinomycetes</taxon>
        <taxon>Kineosporiales</taxon>
        <taxon>Kineosporiaceae</taxon>
        <taxon>Kineococcus</taxon>
    </lineage>
</organism>
<feature type="compositionally biased region" description="Low complexity" evidence="5">
    <location>
        <begin position="1358"/>
        <end position="1377"/>
    </location>
</feature>
<feature type="compositionally biased region" description="Pro residues" evidence="5">
    <location>
        <begin position="17"/>
        <end position="29"/>
    </location>
</feature>
<dbReference type="SUPFAM" id="SSF55781">
    <property type="entry name" value="GAF domain-like"/>
    <property type="match status" value="2"/>
</dbReference>
<feature type="domain" description="Protein kinase" evidence="6">
    <location>
        <begin position="38"/>
        <end position="359"/>
    </location>
</feature>
<dbReference type="SUPFAM" id="SSF56112">
    <property type="entry name" value="Protein kinase-like (PK-like)"/>
    <property type="match status" value="1"/>
</dbReference>
<name>A0ABV3P9Y7_9ACTN</name>
<dbReference type="NCBIfam" id="TIGR00254">
    <property type="entry name" value="GGDEF"/>
    <property type="match status" value="1"/>
</dbReference>
<dbReference type="SMART" id="SM00065">
    <property type="entry name" value="GAF"/>
    <property type="match status" value="1"/>
</dbReference>
<feature type="region of interest" description="Disordered" evidence="5">
    <location>
        <begin position="1355"/>
        <end position="1378"/>
    </location>
</feature>
<feature type="compositionally biased region" description="Low complexity" evidence="5">
    <location>
        <begin position="1"/>
        <end position="16"/>
    </location>
</feature>
<dbReference type="SUPFAM" id="SSF52540">
    <property type="entry name" value="P-loop containing nucleoside triphosphate hydrolases"/>
    <property type="match status" value="1"/>
</dbReference>
<dbReference type="SMART" id="SM00267">
    <property type="entry name" value="GGDEF"/>
    <property type="match status" value="1"/>
</dbReference>
<dbReference type="CDD" id="cd14014">
    <property type="entry name" value="STKc_PknB_like"/>
    <property type="match status" value="1"/>
</dbReference>
<dbReference type="InterPro" id="IPR029016">
    <property type="entry name" value="GAF-like_dom_sf"/>
</dbReference>
<keyword evidence="9" id="KW-1185">Reference proteome</keyword>
<dbReference type="Gene3D" id="1.10.510.10">
    <property type="entry name" value="Transferase(Phosphotransferase) domain 1"/>
    <property type="match status" value="1"/>
</dbReference>
<reference evidence="8 9" key="1">
    <citation type="submission" date="2024-07" db="EMBL/GenBank/DDBJ databases">
        <authorList>
            <person name="Thanompreechachai J."/>
            <person name="Duangmal K."/>
        </authorList>
    </citation>
    <scope>NUCLEOTIDE SEQUENCE [LARGE SCALE GENOMIC DNA]</scope>
    <source>
        <strain evidence="8 9">KCTC 19886</strain>
    </source>
</reference>
<keyword evidence="2 4" id="KW-0547">Nucleotide-binding</keyword>
<evidence type="ECO:0000313" key="9">
    <source>
        <dbReference type="Proteomes" id="UP001555826"/>
    </source>
</evidence>
<dbReference type="InterPro" id="IPR003018">
    <property type="entry name" value="GAF"/>
</dbReference>
<dbReference type="PROSITE" id="PS00107">
    <property type="entry name" value="PROTEIN_KINASE_ATP"/>
    <property type="match status" value="1"/>
</dbReference>
<feature type="compositionally biased region" description="Basic and acidic residues" evidence="5">
    <location>
        <begin position="238"/>
        <end position="247"/>
    </location>
</feature>
<dbReference type="InterPro" id="IPR011009">
    <property type="entry name" value="Kinase-like_dom_sf"/>
</dbReference>
<accession>A0ABV3P9Y7</accession>
<evidence type="ECO:0000256" key="3">
    <source>
        <dbReference type="ARBA" id="ARBA00022840"/>
    </source>
</evidence>
<dbReference type="PROSITE" id="PS00108">
    <property type="entry name" value="PROTEIN_KINASE_ST"/>
    <property type="match status" value="1"/>
</dbReference>
<dbReference type="Proteomes" id="UP001555826">
    <property type="component" value="Unassembled WGS sequence"/>
</dbReference>
<sequence>MPEGTVAPGRPAGPGRPAVPGPASAPPPLTLGTTEPPWTVLRELGRGAGSVVHLALRGDREYAVKRQRTGHGANVGAGTRPRRGDQLETADADRTLRREAALLASVHHPGLTRVHAVAEVEGRLAMVMDAHDGTSLADLLHSPPLTASGTGADPADLPSGLLSVPATLRLLVDVCDALHALHATGLVHRDVKPANVLVTRTGRGVLVDLGVAHLDTGAPPGPAWPVEAPSDAGAGRPDGPDRRRREPGTAGAADASDAEAGALLYRSPEQAGVVRSPVDHRSDLYSVGAVLLECLTGRTPVEGADATQVRRRLARLRPLDLDGLGPDVPRPLGVLLRRLLARDPQDRPHDAAAVADELARIAADTAPDIALGRRTWTSPADGPLLERGRQTVALEAAWDGARAGSGGLVLVRGAAGSGRSVLVDRLRRRAVAQGGAAVVLDSTTSPSSPLSALRRAMAVAGLSTADVSSEATGEDEPRPQALAEELLQHAARTGPLLVVLDDTEHADASTLAVLRWVAGECSDLPLLVVLVDRVRTSEDDLDGIPGFDTARALVLEVPPLSDAAARAVVRRRLPGAVVTDSVATALVSRAAGNPGALLALLTTLLDEGGLLPDWGHWRLEHAALEAVPVAPRLLSALLRRVDELPPGHRHVLRLAAACGRSVDDDLVLRAAAPQLGADAVHAGLTAGVAARLLRALPHGRHEFWHQQVIDAVLEGVDEVERRALHARLARVLRSDTRADTRSESRPDPRAETLPVDRDALFACAHQHLRAGDAVAPADVVDACAVAGVEAARRSAPETAVALLTHAVQTAATAGLDLDPRLRRVLAACLARQGRHAEARAHLEELTGAAGDPVDRAVVLGELATVHRHERTAAGAGRALRAATDGLGALDSPRPTGPAGWCTFALTSLAVLLATVLRRAHRHDSRHRLDSAREVEQATLEGAHAVLLREAAAADLQLGRPRAAAPTAVASWVHALRARRADLVRDARWTLRAALLQAATGRLTLLPVRLPGTGSLVGRPLTPACPRGAAEVDPVILASLRLADGVRRLRRRGTWRAVADVLEEDGQWLDLPAHVAGTLAVAVERLAAGHLGAATAWHERAVRRVREDTAVPAELELLRAAVLGAKGRPGEAGDVLDALQRRADDPVGGPAGDSAGGTSGTGTPQPSPLHSWYLLLATTNWLVQQVDLTERFDAVARQVLRAARRTPLRGASEVRWALVLVVRGRIAQLRAAADAGDAGRVQDRERDVREALRALARGGVRHAGRGSAVQAAHVDVVRAAALHALGAPTRARLLLRRAEVRASRLDAPLVDHHVLLLRADLLEQTGAHPDAERLRWMATALAEKHGWVTLVQRGRADRAPTQPSGPGAAAGGSWTPAPGRRRRLLSAMRDVGHAAQVLDPQDVVRLALDQACEVLGADRAVLAVLDPDDELVVFAGRTRAGTDLPHQGPVDPAAARAARTGRPVVRGALESAAAASARGAHSADEVARSVVAVPLLVRGRRTGVLSAVSTVAQGAFGRGDVELLQLIAGQVAASLETARAARLEIEVHGAQRERDLAEAVRRVTEEVSGSLDLPTVRRRLVRSALTELGGRRAALVPVAAGPALHADPPALVAAAAAPSVREVAWSRDWQGEADCAALLESAHAVTGDGIGERRLPSRLAGLLDLATGPAAERPDPAEELPSPWLVVPLKDRTGQVAEALVLVGGPDGPAARTHVAEALAAPAAIGLENARLFAQVEHLARTDSLTGVATRGHLLRLGEQRVRRAATGRTVAVVMVDVDHFKSVNDTYGHAAGDEVLTTVARRLQHETRETDVLGRYGGEEFAVVVTSPADEAHGTLDAREVAERLRQGVRRTPVEVRGQQLQVTVSVGVAVLREGEQLTDVLARADTALYRAKDAGRDVVVVAP</sequence>
<dbReference type="InterPro" id="IPR050469">
    <property type="entry name" value="Diguanylate_Cyclase"/>
</dbReference>
<keyword evidence="8" id="KW-0548">Nucleotidyltransferase</keyword>
<dbReference type="Pfam" id="PF13191">
    <property type="entry name" value="AAA_16"/>
    <property type="match status" value="1"/>
</dbReference>
<dbReference type="Gene3D" id="3.30.200.20">
    <property type="entry name" value="Phosphorylase Kinase, domain 1"/>
    <property type="match status" value="1"/>
</dbReference>
<evidence type="ECO:0000259" key="7">
    <source>
        <dbReference type="PROSITE" id="PS50887"/>
    </source>
</evidence>